<dbReference type="InterPro" id="IPR050808">
    <property type="entry name" value="Phage_Integrase"/>
</dbReference>
<keyword evidence="5" id="KW-1185">Reference proteome</keyword>
<sequence length="99" mass="11361">MWSEFHIEDALWRIPASRMKGTLITKETGADHVIPLSRQVLALLEELRPYTGRYRLLFPGLRDPANTPMSSETINKALKILEFQGNRRAMASAAWRRPV</sequence>
<dbReference type="Gene3D" id="1.10.443.10">
    <property type="entry name" value="Intergrase catalytic core"/>
    <property type="match status" value="1"/>
</dbReference>
<reference evidence="4 5" key="1">
    <citation type="submission" date="2020-04" db="EMBL/GenBank/DDBJ databases">
        <authorList>
            <person name="De Canck E."/>
        </authorList>
    </citation>
    <scope>NUCLEOTIDE SEQUENCE [LARGE SCALE GENOMIC DNA]</scope>
    <source>
        <strain evidence="4 5">LMG 1873</strain>
    </source>
</reference>
<keyword evidence="2" id="KW-0229">DNA integration</keyword>
<dbReference type="EMBL" id="CADIJS010000004">
    <property type="protein sequence ID" value="CAB3728232.1"/>
    <property type="molecule type" value="Genomic_DNA"/>
</dbReference>
<dbReference type="SUPFAM" id="SSF56349">
    <property type="entry name" value="DNA breaking-rejoining enzymes"/>
    <property type="match status" value="1"/>
</dbReference>
<gene>
    <name evidence="4" type="ORF">LMG1873_04564</name>
</gene>
<dbReference type="Proteomes" id="UP000494116">
    <property type="component" value="Unassembled WGS sequence"/>
</dbReference>
<evidence type="ECO:0000256" key="3">
    <source>
        <dbReference type="ARBA" id="ARBA00023172"/>
    </source>
</evidence>
<dbReference type="InterPro" id="IPR013762">
    <property type="entry name" value="Integrase-like_cat_sf"/>
</dbReference>
<evidence type="ECO:0000256" key="1">
    <source>
        <dbReference type="ARBA" id="ARBA00008857"/>
    </source>
</evidence>
<evidence type="ECO:0000313" key="4">
    <source>
        <dbReference type="EMBL" id="CAB3728232.1"/>
    </source>
</evidence>
<comment type="similarity">
    <text evidence="1">Belongs to the 'phage' integrase family.</text>
</comment>
<evidence type="ECO:0000256" key="2">
    <source>
        <dbReference type="ARBA" id="ARBA00022908"/>
    </source>
</evidence>
<dbReference type="PANTHER" id="PTHR30629:SF2">
    <property type="entry name" value="PROPHAGE INTEGRASE INTS-RELATED"/>
    <property type="match status" value="1"/>
</dbReference>
<proteinExistence type="inferred from homology"/>
<name>A0ABN7F540_9BURK</name>
<comment type="caution">
    <text evidence="4">The sequence shown here is derived from an EMBL/GenBank/DDBJ whole genome shotgun (WGS) entry which is preliminary data.</text>
</comment>
<dbReference type="InterPro" id="IPR011010">
    <property type="entry name" value="DNA_brk_join_enz"/>
</dbReference>
<protein>
    <submittedName>
        <fullName evidence="4">Uncharacterized protein</fullName>
    </submittedName>
</protein>
<organism evidence="4 5">
    <name type="scientific">Achromobacter piechaudii</name>
    <dbReference type="NCBI Taxonomy" id="72556"/>
    <lineage>
        <taxon>Bacteria</taxon>
        <taxon>Pseudomonadati</taxon>
        <taxon>Pseudomonadota</taxon>
        <taxon>Betaproteobacteria</taxon>
        <taxon>Burkholderiales</taxon>
        <taxon>Alcaligenaceae</taxon>
        <taxon>Achromobacter</taxon>
    </lineage>
</organism>
<keyword evidence="3" id="KW-0233">DNA recombination</keyword>
<accession>A0ABN7F540</accession>
<dbReference type="PANTHER" id="PTHR30629">
    <property type="entry name" value="PROPHAGE INTEGRASE"/>
    <property type="match status" value="1"/>
</dbReference>
<evidence type="ECO:0000313" key="5">
    <source>
        <dbReference type="Proteomes" id="UP000494116"/>
    </source>
</evidence>